<dbReference type="OrthoDB" id="9789605at2"/>
<proteinExistence type="predicted"/>
<dbReference type="Gene3D" id="3.40.630.30">
    <property type="match status" value="1"/>
</dbReference>
<reference evidence="2 3" key="1">
    <citation type="submission" date="2016-10" db="EMBL/GenBank/DDBJ databases">
        <title>Draft Genome Sequence of Rhizobacteria Flavobacterium johnsoniae CI04.</title>
        <authorList>
            <person name="Bravo J.I."/>
            <person name="Lozano G.L."/>
            <person name="Handelsman J."/>
        </authorList>
    </citation>
    <scope>NUCLEOTIDE SEQUENCE [LARGE SCALE GENOMIC DNA]</scope>
    <source>
        <strain evidence="2 3">CI04</strain>
    </source>
</reference>
<evidence type="ECO:0000313" key="2">
    <source>
        <dbReference type="EMBL" id="OIV42157.1"/>
    </source>
</evidence>
<evidence type="ECO:0000313" key="3">
    <source>
        <dbReference type="Proteomes" id="UP000182826"/>
    </source>
</evidence>
<accession>A0A1J7BU81</accession>
<keyword evidence="3" id="KW-1185">Reference proteome</keyword>
<dbReference type="InterPro" id="IPR000182">
    <property type="entry name" value="GNAT_dom"/>
</dbReference>
<gene>
    <name evidence="2" type="ORF">BKM63_11000</name>
</gene>
<dbReference type="EMBL" id="MLFK01000006">
    <property type="protein sequence ID" value="OIV42157.1"/>
    <property type="molecule type" value="Genomic_DNA"/>
</dbReference>
<protein>
    <recommendedName>
        <fullName evidence="1">N-acetyltransferase domain-containing protein</fullName>
    </recommendedName>
</protein>
<sequence length="149" mass="17747">MNILKAIPKDHIRLTEITKKSKAYWGYSEEQMEKWNNNLTITIDYIETNPVFNLVDENQIVGYYSYFKLQDNQVKLDNLFILPEYIGKGFGSFLMNDFVERMRNEKCQKIILDSEPNAEKFYQKIGFTKIGEFETSIKNRFMPIMEMKL</sequence>
<dbReference type="PANTHER" id="PTHR43617">
    <property type="entry name" value="L-AMINO ACID N-ACETYLTRANSFERASE"/>
    <property type="match status" value="1"/>
</dbReference>
<dbReference type="Pfam" id="PF13673">
    <property type="entry name" value="Acetyltransf_10"/>
    <property type="match status" value="1"/>
</dbReference>
<dbReference type="Proteomes" id="UP000182826">
    <property type="component" value="Unassembled WGS sequence"/>
</dbReference>
<comment type="caution">
    <text evidence="2">The sequence shown here is derived from an EMBL/GenBank/DDBJ whole genome shotgun (WGS) entry which is preliminary data.</text>
</comment>
<dbReference type="CDD" id="cd04301">
    <property type="entry name" value="NAT_SF"/>
    <property type="match status" value="1"/>
</dbReference>
<dbReference type="AlphaFoldDB" id="A0A1J7BU81"/>
<dbReference type="InterPro" id="IPR016181">
    <property type="entry name" value="Acyl_CoA_acyltransferase"/>
</dbReference>
<name>A0A1J7BU81_FLAJO</name>
<dbReference type="PROSITE" id="PS51186">
    <property type="entry name" value="GNAT"/>
    <property type="match status" value="1"/>
</dbReference>
<feature type="domain" description="N-acetyltransferase" evidence="1">
    <location>
        <begin position="1"/>
        <end position="149"/>
    </location>
</feature>
<dbReference type="RefSeq" id="WP_071636634.1">
    <property type="nucleotide sequence ID" value="NZ_MLFK01000006.1"/>
</dbReference>
<dbReference type="GO" id="GO:0016747">
    <property type="term" value="F:acyltransferase activity, transferring groups other than amino-acyl groups"/>
    <property type="evidence" value="ECO:0007669"/>
    <property type="project" value="InterPro"/>
</dbReference>
<dbReference type="SUPFAM" id="SSF55729">
    <property type="entry name" value="Acyl-CoA N-acyltransferases (Nat)"/>
    <property type="match status" value="1"/>
</dbReference>
<organism evidence="2 3">
    <name type="scientific">Flavobacterium johnsoniae</name>
    <name type="common">Cytophaga johnsonae</name>
    <dbReference type="NCBI Taxonomy" id="986"/>
    <lineage>
        <taxon>Bacteria</taxon>
        <taxon>Pseudomonadati</taxon>
        <taxon>Bacteroidota</taxon>
        <taxon>Flavobacteriia</taxon>
        <taxon>Flavobacteriales</taxon>
        <taxon>Flavobacteriaceae</taxon>
        <taxon>Flavobacterium</taxon>
    </lineage>
</organism>
<dbReference type="InterPro" id="IPR050276">
    <property type="entry name" value="MshD_Acetyltransferase"/>
</dbReference>
<evidence type="ECO:0000259" key="1">
    <source>
        <dbReference type="PROSITE" id="PS51186"/>
    </source>
</evidence>